<dbReference type="CDD" id="cd01949">
    <property type="entry name" value="GGDEF"/>
    <property type="match status" value="1"/>
</dbReference>
<dbReference type="CDD" id="cd01948">
    <property type="entry name" value="EAL"/>
    <property type="match status" value="1"/>
</dbReference>
<dbReference type="InterPro" id="IPR001633">
    <property type="entry name" value="EAL_dom"/>
</dbReference>
<evidence type="ECO:0000259" key="3">
    <source>
        <dbReference type="PROSITE" id="PS50887"/>
    </source>
</evidence>
<dbReference type="Gene3D" id="3.20.20.450">
    <property type="entry name" value="EAL domain"/>
    <property type="match status" value="1"/>
</dbReference>
<dbReference type="InterPro" id="IPR029787">
    <property type="entry name" value="Nucleotide_cyclase"/>
</dbReference>
<sequence>MSPIEMLSFLFSYYAVPVAIGMFSLLVLVNPGALADVPVGTPVALRVLADPAGHLDASTAAAALEHMRSVDQYDTKLSETPIWFVANIPTRMTGATQPSADGSPASRVVLQFPSRHIKQIACYDGNSLEPLGHVSEQRALSGDLERSGNGVSLVLGERTEAVCRAIFSGPAAIRATYLSDIEQKIINDTFYRRTGLLEGGLATLAVFVLVVALINRDWVYVLFAAWLFGNLRLGAISMGWDSLWLGAPIPLGWVSLVRKITVPVYYILTCTLFAALFRHDLPHIGYQRLFRAVLGLGFVLLAASIVLPVPTYLPLMWITASFAIGVLVFMLSRLLIFAPSRTAVWYGAALAVTLLGSLSEVAAAAFKTRFLIHGLNNVTAALISSLMAACAIAEQIRSERQQRAHMQAELNRTYALTPVGLFTLNVDGSFARFNPALAVMLGMRAGDAPHHWDDYFTPGSWKSLYEQATAGDAVECELTRDVIPPGGKATDNSQSEAISATRCHYLVRAAHAGLQIEGSVQDVTERQRALHTLRYLAEHDPLTGALNRRGIEHAMRDIATNVVRTGEHRVIGYLDLDRFKLINDLFGHHIGDEVLRQVRQRMESELTPNDRIGRIGGDEFVILFGASSLEVAARVAQKIVEAIGDIPYQVDRRAFQVRASAGVIESPPGLRAEEAISMADAACRHAKRNGNGRVVVYRSNATIFDERARDLSLIETFSGDLPTDEFFLAMQPIMSMEAPYDRLDFEVLLRMRGPDGSVIPPARVIAAAEANGTISALDMWVIRTILEWIDCHRAKLARTHFISVNVSGASLNDEQFVAEIDALFRRYQHVVPMLCIEITEGVALHDLDNTRRLVDSLQRLGARVALDDFGAGYTSFPYLRDLPADALKIDGGFVRDIHHLSANAAIVEAAIDLARNLGMQSIAEWVEDAITLEVLQGMRVDFVQGFGIARPQSPETILAATSSADFIEDPAILALLGAREVH</sequence>
<dbReference type="NCBIfam" id="TIGR00254">
    <property type="entry name" value="GGDEF"/>
    <property type="match status" value="1"/>
</dbReference>
<organism evidence="4 5">
    <name type="scientific">Burkholderia territorii</name>
    <dbReference type="NCBI Taxonomy" id="1503055"/>
    <lineage>
        <taxon>Bacteria</taxon>
        <taxon>Pseudomonadati</taxon>
        <taxon>Pseudomonadota</taxon>
        <taxon>Betaproteobacteria</taxon>
        <taxon>Burkholderiales</taxon>
        <taxon>Burkholderiaceae</taxon>
        <taxon>Burkholderia</taxon>
        <taxon>Burkholderia cepacia complex</taxon>
    </lineage>
</organism>
<keyword evidence="1" id="KW-0812">Transmembrane</keyword>
<dbReference type="Proteomes" id="UP000068016">
    <property type="component" value="Unassembled WGS sequence"/>
</dbReference>
<evidence type="ECO:0000313" key="5">
    <source>
        <dbReference type="Proteomes" id="UP000068016"/>
    </source>
</evidence>
<feature type="transmembrane region" description="Helical" evidence="1">
    <location>
        <begin position="260"/>
        <end position="277"/>
    </location>
</feature>
<comment type="caution">
    <text evidence="4">The sequence shown here is derived from an EMBL/GenBank/DDBJ whole genome shotgun (WGS) entry which is preliminary data.</text>
</comment>
<dbReference type="SUPFAM" id="SSF55073">
    <property type="entry name" value="Nucleotide cyclase"/>
    <property type="match status" value="1"/>
</dbReference>
<dbReference type="InterPro" id="IPR000160">
    <property type="entry name" value="GGDEF_dom"/>
</dbReference>
<feature type="domain" description="GGDEF" evidence="3">
    <location>
        <begin position="567"/>
        <end position="699"/>
    </location>
</feature>
<evidence type="ECO:0000256" key="1">
    <source>
        <dbReference type="SAM" id="Phobius"/>
    </source>
</evidence>
<dbReference type="PROSITE" id="PS50887">
    <property type="entry name" value="GGDEF"/>
    <property type="match status" value="1"/>
</dbReference>
<evidence type="ECO:0008006" key="6">
    <source>
        <dbReference type="Google" id="ProtNLM"/>
    </source>
</evidence>
<dbReference type="Gene3D" id="3.30.450.20">
    <property type="entry name" value="PAS domain"/>
    <property type="match status" value="1"/>
</dbReference>
<dbReference type="InterPro" id="IPR052155">
    <property type="entry name" value="Biofilm_reg_signaling"/>
</dbReference>
<dbReference type="PROSITE" id="PS50883">
    <property type="entry name" value="EAL"/>
    <property type="match status" value="1"/>
</dbReference>
<dbReference type="AlphaFoldDB" id="A0A108E5L9"/>
<accession>A0A108E5L9</accession>
<dbReference type="SMART" id="SM00267">
    <property type="entry name" value="GGDEF"/>
    <property type="match status" value="1"/>
</dbReference>
<dbReference type="Gene3D" id="3.30.70.270">
    <property type="match status" value="1"/>
</dbReference>
<evidence type="ECO:0000313" key="4">
    <source>
        <dbReference type="EMBL" id="KWN05142.1"/>
    </source>
</evidence>
<reference evidence="4 5" key="1">
    <citation type="submission" date="2015-11" db="EMBL/GenBank/DDBJ databases">
        <title>Expanding the genomic diversity of Burkholderia species for the development of highly accurate diagnostics.</title>
        <authorList>
            <person name="Sahl J."/>
            <person name="Keim P."/>
            <person name="Wagner D."/>
        </authorList>
    </citation>
    <scope>NUCLEOTIDE SEQUENCE [LARGE SCALE GENOMIC DNA]</scope>
    <source>
        <strain evidence="4 5">MSMB793WGS</strain>
    </source>
</reference>
<feature type="transmembrane region" description="Helical" evidence="1">
    <location>
        <begin position="289"/>
        <end position="309"/>
    </location>
</feature>
<keyword evidence="1" id="KW-0472">Membrane</keyword>
<evidence type="ECO:0000259" key="2">
    <source>
        <dbReference type="PROSITE" id="PS50883"/>
    </source>
</evidence>
<dbReference type="SUPFAM" id="SSF141868">
    <property type="entry name" value="EAL domain-like"/>
    <property type="match status" value="1"/>
</dbReference>
<feature type="transmembrane region" description="Helical" evidence="1">
    <location>
        <begin position="343"/>
        <end position="366"/>
    </location>
</feature>
<dbReference type="SMART" id="SM00052">
    <property type="entry name" value="EAL"/>
    <property type="match status" value="1"/>
</dbReference>
<dbReference type="Pfam" id="PF00563">
    <property type="entry name" value="EAL"/>
    <property type="match status" value="1"/>
</dbReference>
<dbReference type="InterPro" id="IPR043128">
    <property type="entry name" value="Rev_trsase/Diguanyl_cyclase"/>
</dbReference>
<feature type="transmembrane region" description="Helical" evidence="1">
    <location>
        <begin position="315"/>
        <end position="336"/>
    </location>
</feature>
<dbReference type="EMBL" id="LPLZ01000086">
    <property type="protein sequence ID" value="KWN05142.1"/>
    <property type="molecule type" value="Genomic_DNA"/>
</dbReference>
<dbReference type="PANTHER" id="PTHR44757:SF2">
    <property type="entry name" value="BIOFILM ARCHITECTURE MAINTENANCE PROTEIN MBAA"/>
    <property type="match status" value="1"/>
</dbReference>
<dbReference type="InterPro" id="IPR035919">
    <property type="entry name" value="EAL_sf"/>
</dbReference>
<gene>
    <name evidence="4" type="ORF">WT83_30005</name>
</gene>
<dbReference type="PANTHER" id="PTHR44757">
    <property type="entry name" value="DIGUANYLATE CYCLASE DGCP"/>
    <property type="match status" value="1"/>
</dbReference>
<dbReference type="Pfam" id="PF00990">
    <property type="entry name" value="GGDEF"/>
    <property type="match status" value="1"/>
</dbReference>
<feature type="transmembrane region" description="Helical" evidence="1">
    <location>
        <begin position="7"/>
        <end position="29"/>
    </location>
</feature>
<feature type="domain" description="EAL" evidence="2">
    <location>
        <begin position="710"/>
        <end position="965"/>
    </location>
</feature>
<keyword evidence="1" id="KW-1133">Transmembrane helix</keyword>
<protein>
    <recommendedName>
        <fullName evidence="6">Diguanylate cyclase</fullName>
    </recommendedName>
</protein>
<feature type="transmembrane region" description="Helical" evidence="1">
    <location>
        <begin position="195"/>
        <end position="214"/>
    </location>
</feature>
<proteinExistence type="predicted"/>
<name>A0A108E5L9_9BURK</name>
<feature type="transmembrane region" description="Helical" evidence="1">
    <location>
        <begin position="221"/>
        <end position="240"/>
    </location>
</feature>